<gene>
    <name evidence="1" type="ORF">HD597_007075</name>
</gene>
<dbReference type="EMBL" id="JAMZEB010000002">
    <property type="protein sequence ID" value="MCP2360055.1"/>
    <property type="molecule type" value="Genomic_DNA"/>
</dbReference>
<sequence>MTSLPKNYCGSEDGETIQSSEVWYCDWDRTLSFKIGKYWLLGSMTGLDLFNTTAVMYGYHVQKQAGLYDASEDLRAGSKAEHLEQGRRMYQQVECLGAAFMKSVWPLPDKTARDWKRVESSFYRDSPEYGKAANIKRWVKAGFRTADPASCNTWAAPSSQVS</sequence>
<organism evidence="1 2">
    <name type="scientific">Nonomuraea thailandensis</name>
    <dbReference type="NCBI Taxonomy" id="1188745"/>
    <lineage>
        <taxon>Bacteria</taxon>
        <taxon>Bacillati</taxon>
        <taxon>Actinomycetota</taxon>
        <taxon>Actinomycetes</taxon>
        <taxon>Streptosporangiales</taxon>
        <taxon>Streptosporangiaceae</taxon>
        <taxon>Nonomuraea</taxon>
    </lineage>
</organism>
<dbReference type="RefSeq" id="WP_253747624.1">
    <property type="nucleotide sequence ID" value="NZ_BAABKA010000066.1"/>
</dbReference>
<comment type="caution">
    <text evidence="1">The sequence shown here is derived from an EMBL/GenBank/DDBJ whole genome shotgun (WGS) entry which is preliminary data.</text>
</comment>
<reference evidence="1" key="1">
    <citation type="submission" date="2022-06" db="EMBL/GenBank/DDBJ databases">
        <title>Sequencing the genomes of 1000 actinobacteria strains.</title>
        <authorList>
            <person name="Klenk H.-P."/>
        </authorList>
    </citation>
    <scope>NUCLEOTIDE SEQUENCE</scope>
    <source>
        <strain evidence="1">DSM 46694</strain>
    </source>
</reference>
<dbReference type="GO" id="GO:0008237">
    <property type="term" value="F:metallopeptidase activity"/>
    <property type="evidence" value="ECO:0007669"/>
    <property type="project" value="UniProtKB-KW"/>
</dbReference>
<keyword evidence="1" id="KW-0378">Hydrolase</keyword>
<evidence type="ECO:0000313" key="1">
    <source>
        <dbReference type="EMBL" id="MCP2360055.1"/>
    </source>
</evidence>
<keyword evidence="2" id="KW-1185">Reference proteome</keyword>
<dbReference type="Proteomes" id="UP001139648">
    <property type="component" value="Unassembled WGS sequence"/>
</dbReference>
<evidence type="ECO:0000313" key="2">
    <source>
        <dbReference type="Proteomes" id="UP001139648"/>
    </source>
</evidence>
<accession>A0A9X2K563</accession>
<keyword evidence="1" id="KW-0645">Protease</keyword>
<proteinExistence type="predicted"/>
<keyword evidence="1" id="KW-0482">Metalloprotease</keyword>
<dbReference type="AlphaFoldDB" id="A0A9X2K563"/>
<name>A0A9X2K563_9ACTN</name>
<protein>
    <submittedName>
        <fullName evidence="1">Metalloprotease</fullName>
    </submittedName>
</protein>